<feature type="compositionally biased region" description="Low complexity" evidence="1">
    <location>
        <begin position="253"/>
        <end position="271"/>
    </location>
</feature>
<dbReference type="PANTHER" id="PTHR36025">
    <property type="entry name" value="DIHYDROOROTATE DEHYDROGENASE (DUF3598)"/>
    <property type="match status" value="1"/>
</dbReference>
<reference evidence="2" key="1">
    <citation type="journal article" date="2020" name="bioRxiv">
        <title>Comparative genomics of Chlamydomonas.</title>
        <authorList>
            <person name="Craig R.J."/>
            <person name="Hasan A.R."/>
            <person name="Ness R.W."/>
            <person name="Keightley P.D."/>
        </authorList>
    </citation>
    <scope>NUCLEOTIDE SEQUENCE</scope>
    <source>
        <strain evidence="2">CCAP 11/70</strain>
    </source>
</reference>
<feature type="compositionally biased region" description="Acidic residues" evidence="1">
    <location>
        <begin position="353"/>
        <end position="366"/>
    </location>
</feature>
<dbReference type="AlphaFoldDB" id="A0A835YFE8"/>
<dbReference type="Proteomes" id="UP000612055">
    <property type="component" value="Unassembled WGS sequence"/>
</dbReference>
<evidence type="ECO:0000313" key="3">
    <source>
        <dbReference type="Proteomes" id="UP000612055"/>
    </source>
</evidence>
<feature type="compositionally biased region" description="Gly residues" evidence="1">
    <location>
        <begin position="43"/>
        <end position="63"/>
    </location>
</feature>
<evidence type="ECO:0000256" key="1">
    <source>
        <dbReference type="SAM" id="MobiDB-lite"/>
    </source>
</evidence>
<dbReference type="EMBL" id="JAEHOE010000001">
    <property type="protein sequence ID" value="KAG2501708.1"/>
    <property type="molecule type" value="Genomic_DNA"/>
</dbReference>
<dbReference type="OrthoDB" id="1929023at2759"/>
<organism evidence="2 3">
    <name type="scientific">Edaphochlamys debaryana</name>
    <dbReference type="NCBI Taxonomy" id="47281"/>
    <lineage>
        <taxon>Eukaryota</taxon>
        <taxon>Viridiplantae</taxon>
        <taxon>Chlorophyta</taxon>
        <taxon>core chlorophytes</taxon>
        <taxon>Chlorophyceae</taxon>
        <taxon>CS clade</taxon>
        <taxon>Chlamydomonadales</taxon>
        <taxon>Chlamydomonadales incertae sedis</taxon>
        <taxon>Edaphochlamys</taxon>
    </lineage>
</organism>
<feature type="compositionally biased region" description="Low complexity" evidence="1">
    <location>
        <begin position="551"/>
        <end position="580"/>
    </location>
</feature>
<protein>
    <submittedName>
        <fullName evidence="2">Uncharacterized protein</fullName>
    </submittedName>
</protein>
<feature type="region of interest" description="Disordered" evidence="1">
    <location>
        <begin position="531"/>
        <end position="598"/>
    </location>
</feature>
<proteinExistence type="predicted"/>
<sequence>MKLREGSCGSRGVTVPGARHGRRCAVPVLAAKKDSSPWSTGGPKRGSGGGGSSGGKGGSGGGSAKPKGSGPAGGSGSGSGSGAGAGSSGSPWRDTPAKQGLPAKRTKGGASAGGFAAGLGVGRAGGLSSRLVAPPEVTMTDPVAITLLDELEPSKATPEPRWGTFCSHLTGEWVGQYAAYTPWEGKPEPAWMDERGKYVTVVYTRCLEHRTRVPTGAAEADVLLRRIGRCTKLPALADMRLPADGLEPPPAAAPAAAASTSTPSVPSAPAPEWEDVDTEALSFNAEGVVVFDGGYYSAGPEYIGQQAVKLVDDEALQELPEPGAQGAGQGGRAASGADASAWARPQGGGAAAEDYEEDEVDEDEHEDGSTLLPTSTSVFEQCLVDPGARGRVRLKLTLRIGQLESGEVDVEVLRILLFREEWLGPTATERLGVRPEAVKVLQPPCTDLPRPTPEQLQGSWNVFTVGATGVDEVDPLTGEERAVWVYSSTEEQQLWDASSAPPMGDDGGSYWLPGGLVLSLRMVDNYVPADLADSSDLDQSGSDSDADSRSRSGSASGSGSGPSSSHHVNGNGSSVVPRGVARGERGAGSGGGGEGEGRAYPRGLCLSTAWLWREGSVSVVEREYDGYGYLREVRLSQGVKGGWSGGRM</sequence>
<feature type="region of interest" description="Disordered" evidence="1">
    <location>
        <begin position="320"/>
        <end position="374"/>
    </location>
</feature>
<feature type="region of interest" description="Disordered" evidence="1">
    <location>
        <begin position="244"/>
        <end position="273"/>
    </location>
</feature>
<feature type="compositionally biased region" description="Gly residues" evidence="1">
    <location>
        <begin position="70"/>
        <end position="87"/>
    </location>
</feature>
<gene>
    <name evidence="2" type="ORF">HYH03_000209</name>
</gene>
<comment type="caution">
    <text evidence="2">The sequence shown here is derived from an EMBL/GenBank/DDBJ whole genome shotgun (WGS) entry which is preliminary data.</text>
</comment>
<feature type="compositionally biased region" description="Low complexity" evidence="1">
    <location>
        <begin position="334"/>
        <end position="344"/>
    </location>
</feature>
<evidence type="ECO:0000313" key="2">
    <source>
        <dbReference type="EMBL" id="KAG2501708.1"/>
    </source>
</evidence>
<name>A0A835YFE8_9CHLO</name>
<keyword evidence="3" id="KW-1185">Reference proteome</keyword>
<feature type="compositionally biased region" description="Low complexity" evidence="1">
    <location>
        <begin position="531"/>
        <end position="543"/>
    </location>
</feature>
<accession>A0A835YFE8</accession>
<dbReference type="PANTHER" id="PTHR36025:SF1">
    <property type="entry name" value="DIHYDROOROTATE DEHYDROGENASE (DUF3598)"/>
    <property type="match status" value="1"/>
</dbReference>
<feature type="region of interest" description="Disordered" evidence="1">
    <location>
        <begin position="1"/>
        <end position="110"/>
    </location>
</feature>